<sequence>MQKTWVQDQFTLTQAERSWYISADLLFGKQSTQFLEECLVVLDNYLSFLPGDLSVFEENLNELLENPNDIKRTTNKREKTSWVWRLIYELDPKFDMPNSKSVKAMIHITYNYTFKALTDLLEPITSVSLTLDLYPHTSENIKDSIEEIVGKWNLRSKVYSIITNNERIDASKKINSKDKMINKFFFQAEKLEDVQKSLNKGNDNEWNSSYYAWQRLLLLQDVIIILNTRLAFDVLELFAEVTDYLGGSSYCTYIADSLEETNNEDVFNEKESSQHQINIPINISELLDKVKEKLYESFLKDVSVYTQLQIKELLHDKVEELKLEGHSDIFTKFQKSGPKTVDDKVQEFLKLDEIDWEENPFIWWSHNKKILINKLLASCSLKLSRKMKPLILKTHGAIVYSHNCRQSSRTIAKWLGCEKTTVNNILKCLHKTHSLTPKKQTGCSPLLNSQAQQELKAFVQENGKNRRLCLKKLATGAKKWRRVLFSDESTFTQFQQGYQERDNVPPHHSKVAVSARENAKIKTLGWPAQILEKYLKEAWEDIPSEYYKKLVESMFQRIEAIIDTNGHSISY</sequence>
<accession>A0A397SC27</accession>
<dbReference type="GO" id="GO:0003676">
    <property type="term" value="F:nucleic acid binding"/>
    <property type="evidence" value="ECO:0007669"/>
    <property type="project" value="InterPro"/>
</dbReference>
<keyword evidence="2" id="KW-1185">Reference proteome</keyword>
<dbReference type="SUPFAM" id="SSF53098">
    <property type="entry name" value="Ribonuclease H-like"/>
    <property type="match status" value="1"/>
</dbReference>
<dbReference type="Proteomes" id="UP000265703">
    <property type="component" value="Unassembled WGS sequence"/>
</dbReference>
<protein>
    <submittedName>
        <fullName evidence="1">Uncharacterized protein</fullName>
    </submittedName>
</protein>
<reference evidence="1 2" key="1">
    <citation type="submission" date="2018-06" db="EMBL/GenBank/DDBJ databases">
        <title>Comparative genomics reveals the genomic features of Rhizophagus irregularis, R. cerebriforme, R. diaphanum and Gigaspora rosea, and their symbiotic lifestyle signature.</title>
        <authorList>
            <person name="Morin E."/>
            <person name="San Clemente H."/>
            <person name="Chen E.C.H."/>
            <person name="De La Providencia I."/>
            <person name="Hainaut M."/>
            <person name="Kuo A."/>
            <person name="Kohler A."/>
            <person name="Murat C."/>
            <person name="Tang N."/>
            <person name="Roy S."/>
            <person name="Loubradou J."/>
            <person name="Henrissat B."/>
            <person name="Grigoriev I.V."/>
            <person name="Corradi N."/>
            <person name="Roux C."/>
            <person name="Martin F.M."/>
        </authorList>
    </citation>
    <scope>NUCLEOTIDE SEQUENCE [LARGE SCALE GENOMIC DNA]</scope>
    <source>
        <strain evidence="1 2">DAOM 227022</strain>
    </source>
</reference>
<evidence type="ECO:0000313" key="1">
    <source>
        <dbReference type="EMBL" id="RIA80281.1"/>
    </source>
</evidence>
<gene>
    <name evidence="1" type="ORF">C1645_838979</name>
</gene>
<dbReference type="InterPro" id="IPR012337">
    <property type="entry name" value="RNaseH-like_sf"/>
</dbReference>
<dbReference type="OrthoDB" id="2446457at2759"/>
<dbReference type="InterPro" id="IPR036397">
    <property type="entry name" value="RNaseH_sf"/>
</dbReference>
<proteinExistence type="predicted"/>
<evidence type="ECO:0000313" key="2">
    <source>
        <dbReference type="Proteomes" id="UP000265703"/>
    </source>
</evidence>
<dbReference type="Gene3D" id="3.30.420.10">
    <property type="entry name" value="Ribonuclease H-like superfamily/Ribonuclease H"/>
    <property type="match status" value="1"/>
</dbReference>
<dbReference type="EMBL" id="QKYT01001002">
    <property type="protein sequence ID" value="RIA80281.1"/>
    <property type="molecule type" value="Genomic_DNA"/>
</dbReference>
<dbReference type="AlphaFoldDB" id="A0A397SC27"/>
<organism evidence="1 2">
    <name type="scientific">Glomus cerebriforme</name>
    <dbReference type="NCBI Taxonomy" id="658196"/>
    <lineage>
        <taxon>Eukaryota</taxon>
        <taxon>Fungi</taxon>
        <taxon>Fungi incertae sedis</taxon>
        <taxon>Mucoromycota</taxon>
        <taxon>Glomeromycotina</taxon>
        <taxon>Glomeromycetes</taxon>
        <taxon>Glomerales</taxon>
        <taxon>Glomeraceae</taxon>
        <taxon>Glomus</taxon>
    </lineage>
</organism>
<comment type="caution">
    <text evidence="1">The sequence shown here is derived from an EMBL/GenBank/DDBJ whole genome shotgun (WGS) entry which is preliminary data.</text>
</comment>
<name>A0A397SC27_9GLOM</name>